<proteinExistence type="predicted"/>
<evidence type="ECO:0000313" key="2">
    <source>
        <dbReference type="Proteomes" id="UP001172386"/>
    </source>
</evidence>
<name>A0ACC3AAS4_9EURO</name>
<comment type="caution">
    <text evidence="1">The sequence shown here is derived from an EMBL/GenBank/DDBJ whole genome shotgun (WGS) entry which is preliminary data.</text>
</comment>
<gene>
    <name evidence="1" type="ORF">H2198_003657</name>
</gene>
<dbReference type="Proteomes" id="UP001172386">
    <property type="component" value="Unassembled WGS sequence"/>
</dbReference>
<dbReference type="EMBL" id="JAPDRQ010000050">
    <property type="protein sequence ID" value="KAJ9658505.1"/>
    <property type="molecule type" value="Genomic_DNA"/>
</dbReference>
<accession>A0ACC3AAS4</accession>
<reference evidence="1" key="1">
    <citation type="submission" date="2022-10" db="EMBL/GenBank/DDBJ databases">
        <title>Culturing micro-colonial fungi from biological soil crusts in the Mojave desert and describing Neophaeococcomyces mojavensis, and introducing the new genera and species Taxawa tesnikishii.</title>
        <authorList>
            <person name="Kurbessoian T."/>
            <person name="Stajich J.E."/>
        </authorList>
    </citation>
    <scope>NUCLEOTIDE SEQUENCE</scope>
    <source>
        <strain evidence="1">JES_112</strain>
    </source>
</reference>
<organism evidence="1 2">
    <name type="scientific">Neophaeococcomyces mojaviensis</name>
    <dbReference type="NCBI Taxonomy" id="3383035"/>
    <lineage>
        <taxon>Eukaryota</taxon>
        <taxon>Fungi</taxon>
        <taxon>Dikarya</taxon>
        <taxon>Ascomycota</taxon>
        <taxon>Pezizomycotina</taxon>
        <taxon>Eurotiomycetes</taxon>
        <taxon>Chaetothyriomycetidae</taxon>
        <taxon>Chaetothyriales</taxon>
        <taxon>Chaetothyriales incertae sedis</taxon>
        <taxon>Neophaeococcomyces</taxon>
    </lineage>
</organism>
<evidence type="ECO:0000313" key="1">
    <source>
        <dbReference type="EMBL" id="KAJ9658505.1"/>
    </source>
</evidence>
<keyword evidence="2" id="KW-1185">Reference proteome</keyword>
<sequence length="487" mass="52266">MAQMVDPARAGYGPQDYSGYPQHSPPPRQDMARNDNRSAYPPPDAARQGQYPPAPGPYPPPQQWAGQPPPAQQYAHPHPPPHSYVRRILCIAPSNVADITRRIRITNTTIPNRHQPNRAKRYSQIPIACPLPIRLMDITRHQPIQLSQLLPQDSVLQLLASIAGRERYATHESHVVCMLTRVKIRCSGYDSSSDGRCQNCVRFNQQCLFHPVSSQAAFVPASALYGPNAGRAPIAGAEGSQGQNGQHAPPPMLYGAHGQPLGPAGPGGQPQYTYPPPAQHPPPQNYPPGPYPGYPPPSYGSGPPPPVGAPTPQYDQQPQAPPTASSDRSDRGSVKRGPPDDDPHNEGSGTAHSPHPNTKPRHGYEGRTSGSFEYTNGPTSPATSTMSYQSYPPNYSNGAQPVKGNNSPPSGLTPNSIHSMHSPLTAAVDSRTPPPGQPGSAGSSQNGRSGMKVHEMLGNPSHLPSREPHDQRGKSDNEMLSKLDGKK</sequence>
<protein>
    <submittedName>
        <fullName evidence="1">Uncharacterized protein</fullName>
    </submittedName>
</protein>